<feature type="compositionally biased region" description="Basic and acidic residues" evidence="1">
    <location>
        <begin position="65"/>
        <end position="74"/>
    </location>
</feature>
<evidence type="ECO:0000313" key="4">
    <source>
        <dbReference type="Proteomes" id="UP000002213"/>
    </source>
</evidence>
<dbReference type="RefSeq" id="WP_015802039.1">
    <property type="nucleotide sequence ID" value="NC_013093.1"/>
</dbReference>
<keyword evidence="2" id="KW-0472">Membrane</keyword>
<name>C6W8Q1_ACTMD</name>
<evidence type="ECO:0000256" key="1">
    <source>
        <dbReference type="SAM" id="MobiDB-lite"/>
    </source>
</evidence>
<dbReference type="AlphaFoldDB" id="C6W8Q1"/>
<protein>
    <submittedName>
        <fullName evidence="3">Uncharacterized protein</fullName>
    </submittedName>
</protein>
<feature type="region of interest" description="Disordered" evidence="1">
    <location>
        <begin position="65"/>
        <end position="85"/>
    </location>
</feature>
<dbReference type="Proteomes" id="UP000002213">
    <property type="component" value="Chromosome"/>
</dbReference>
<keyword evidence="4" id="KW-1185">Reference proteome</keyword>
<dbReference type="KEGG" id="ami:Amir_3243"/>
<gene>
    <name evidence="3" type="ordered locus">Amir_3243</name>
</gene>
<evidence type="ECO:0000256" key="2">
    <source>
        <dbReference type="SAM" id="Phobius"/>
    </source>
</evidence>
<dbReference type="STRING" id="446462.Amir_3243"/>
<feature type="transmembrane region" description="Helical" evidence="2">
    <location>
        <begin position="39"/>
        <end position="59"/>
    </location>
</feature>
<evidence type="ECO:0000313" key="3">
    <source>
        <dbReference type="EMBL" id="ACU37150.1"/>
    </source>
</evidence>
<dbReference type="eggNOG" id="ENOG5030KUW">
    <property type="taxonomic scope" value="Bacteria"/>
</dbReference>
<dbReference type="HOGENOM" id="CLU_182754_0_0_11"/>
<keyword evidence="2" id="KW-1133">Transmembrane helix</keyword>
<organism evidence="3 4">
    <name type="scientific">Actinosynnema mirum (strain ATCC 29888 / DSM 43827 / JCM 3225 / NBRC 14064 / NCIMB 13271 / NRRL B-12336 / IMRU 3971 / 101)</name>
    <dbReference type="NCBI Taxonomy" id="446462"/>
    <lineage>
        <taxon>Bacteria</taxon>
        <taxon>Bacillati</taxon>
        <taxon>Actinomycetota</taxon>
        <taxon>Actinomycetes</taxon>
        <taxon>Pseudonocardiales</taxon>
        <taxon>Pseudonocardiaceae</taxon>
        <taxon>Actinosynnema</taxon>
    </lineage>
</organism>
<keyword evidence="2" id="KW-0812">Transmembrane</keyword>
<reference evidence="3 4" key="1">
    <citation type="journal article" date="2009" name="Stand. Genomic Sci.">
        <title>Complete genome sequence of Actinosynnema mirum type strain (101).</title>
        <authorList>
            <person name="Land M."/>
            <person name="Lapidus A."/>
            <person name="Mayilraj S."/>
            <person name="Chen F."/>
            <person name="Copeland A."/>
            <person name="Del Rio T.G."/>
            <person name="Nolan M."/>
            <person name="Lucas S."/>
            <person name="Tice H."/>
            <person name="Cheng J.F."/>
            <person name="Chertkov O."/>
            <person name="Bruce D."/>
            <person name="Goodwin L."/>
            <person name="Pitluck S."/>
            <person name="Rohde M."/>
            <person name="Goker M."/>
            <person name="Pati A."/>
            <person name="Ivanova N."/>
            <person name="Mavromatis K."/>
            <person name="Chen A."/>
            <person name="Palaniappan K."/>
            <person name="Hauser L."/>
            <person name="Chang Y.J."/>
            <person name="Jeffries C.C."/>
            <person name="Brettin T."/>
            <person name="Detter J.C."/>
            <person name="Han C."/>
            <person name="Chain P."/>
            <person name="Tindall B.J."/>
            <person name="Bristow J."/>
            <person name="Eisen J.A."/>
            <person name="Markowitz V."/>
            <person name="Hugenholtz P."/>
            <person name="Kyrpides N.C."/>
            <person name="Klenk H.P."/>
        </authorList>
    </citation>
    <scope>NUCLEOTIDE SEQUENCE [LARGE SCALE GENOMIC DNA]</scope>
    <source>
        <strain evidence="4">ATCC 29888 / DSM 43827 / JCM 3225 / NBRC 14064 / NCIMB 13271 / NRRL B-12336 / IMRU 3971 / 101</strain>
    </source>
</reference>
<accession>C6W8Q1</accession>
<dbReference type="EMBL" id="CP001630">
    <property type="protein sequence ID" value="ACU37150.1"/>
    <property type="molecule type" value="Genomic_DNA"/>
</dbReference>
<sequence>MTDPRPRPLRLTASVIGGLTALVTGLVGAGLLTPDQGDGVTGLITAVVVVLAHFGVVIATERHVTPLTDPRDAQGRPLTPAEDAD</sequence>
<feature type="transmembrane region" description="Helical" evidence="2">
    <location>
        <begin position="12"/>
        <end position="33"/>
    </location>
</feature>
<proteinExistence type="predicted"/>